<dbReference type="InterPro" id="IPR001680">
    <property type="entry name" value="WD40_rpt"/>
</dbReference>
<dbReference type="AlphaFoldDB" id="A0A951UHQ3"/>
<dbReference type="PRINTS" id="PR00320">
    <property type="entry name" value="GPROTEINBRPT"/>
</dbReference>
<feature type="repeat" description="WD" evidence="3">
    <location>
        <begin position="894"/>
        <end position="935"/>
    </location>
</feature>
<dbReference type="SMART" id="SM00320">
    <property type="entry name" value="WD40"/>
    <property type="match status" value="14"/>
</dbReference>
<dbReference type="EMBL" id="JAHHHN010000015">
    <property type="protein sequence ID" value="MBW4563703.1"/>
    <property type="molecule type" value="Genomic_DNA"/>
</dbReference>
<dbReference type="InterPro" id="IPR015943">
    <property type="entry name" value="WD40/YVTN_repeat-like_dom_sf"/>
</dbReference>
<comment type="caution">
    <text evidence="6">The sequence shown here is derived from an EMBL/GenBank/DDBJ whole genome shotgun (WGS) entry which is preliminary data.</text>
</comment>
<dbReference type="Proteomes" id="UP000715781">
    <property type="component" value="Unassembled WGS sequence"/>
</dbReference>
<dbReference type="InterPro" id="IPR019775">
    <property type="entry name" value="WD40_repeat_CS"/>
</dbReference>
<feature type="domain" description="NB-ARC" evidence="5">
    <location>
        <begin position="78"/>
        <end position="179"/>
    </location>
</feature>
<feature type="transmembrane region" description="Helical" evidence="4">
    <location>
        <begin position="6"/>
        <end position="28"/>
    </location>
</feature>
<dbReference type="SUPFAM" id="SSF52540">
    <property type="entry name" value="P-loop containing nucleoside triphosphate hydrolases"/>
    <property type="match status" value="1"/>
</dbReference>
<dbReference type="Gene3D" id="3.40.50.300">
    <property type="entry name" value="P-loop containing nucleotide triphosphate hydrolases"/>
    <property type="match status" value="1"/>
</dbReference>
<dbReference type="PANTHER" id="PTHR19879">
    <property type="entry name" value="TRANSCRIPTION INITIATION FACTOR TFIID"/>
    <property type="match status" value="1"/>
</dbReference>
<reference evidence="6" key="1">
    <citation type="submission" date="2021-05" db="EMBL/GenBank/DDBJ databases">
        <authorList>
            <person name="Pietrasiak N."/>
            <person name="Ward R."/>
            <person name="Stajich J.E."/>
            <person name="Kurbessoian T."/>
        </authorList>
    </citation>
    <scope>NUCLEOTIDE SEQUENCE</scope>
    <source>
        <strain evidence="6">JT2-VF2</strain>
    </source>
</reference>
<feature type="repeat" description="WD" evidence="3">
    <location>
        <begin position="768"/>
        <end position="809"/>
    </location>
</feature>
<dbReference type="FunFam" id="2.130.10.10:FF:000228">
    <property type="entry name" value="COMPASS-like H3K4 histone methylase component WDR5A"/>
    <property type="match status" value="2"/>
</dbReference>
<sequence length="1137" mass="125405">MDPISATIGFVVGLIGFIASVVQVLDFVDKRREKQLAIERVEKGNPNQPAILNPKSQTPHRIDWGEAVDVSVFYGRAEELDKLTKWIVQERCRLVSLLGMGGIGKTSLSIKLAQQIQDQFGYVIWRSLRNAPPIQEILAELIKFLSNQQQTDLPEDVGDRISLLIDYLRSSKCLLVLDNAESILQPGALAYREGYEAYGELLKRIGGTSHQSCLILTSREKPQEIAASEGETLPVRSLQLTGLKAVDGEEIFHTQGLSGTQAEEVQLIDFYKGHPLALKIISTTIKELFDGNISEFLAQDTVVFGGIRELLDQQFNRLSELEKEVMYWLAINREPIGIAELREDIVSLASQSSLVEALQSLVRRSLIEKITSLFTLQPVVMEYLSDRLIAEVSEGIISGEREFLNRYALMKATAKDYIREAQIRFIIKPLAERLLDLLLNNKKIENKLTQILSTLRENFTHQPGYIGGNILNLLCYLQTDLSNYDFSNLTLWQAYLKGANLQQLKLVNVALERSVFTDILATIFSVAFSPNGKILATGDANGEIRLWQIDDGQQILICKGHTGFVRSVAFSPDGQLLASGSVDKTIKLWKVSDGKCIQTLQGHSDRVESIAYSSDGQLLVSGSVDQSLRIWSVHDGKCLQVLQGHTREVWSVAFSPDSQSVASGSFDQSLRIWSVNDGKCLQVLQGHTDKLRSVAFSPDGKILASGSHDTTVRLWSVSDGQCLQVLHGHTDRVLSVKFSSDSQTIASSSSDQTVRLWSARDGQCYQILQGHTHEIWSVVFSPDGKILASGAYDQTVRLWSVNDGKCLKVFQGYINAVDSVAFSPDGETLASGSFDQKVRLWALSNHQCRKIFNAHTQQVRSVVFSPNGEILASCSNDRTVRLWSVKDGKCLNVLAEHTHKVGSIAFSPNGEIVASGSNDRTVRLWSVSEGKCLKVLQDSTNQVWSVAFSPDGQLFASAGYDQTVRLWSVNDAKCLKVLQGHTGQVGPVAFSPNGQLLASGANDQTVRLWSLNDGKCLKVLQGHTNWIWSVTFSPDGQTLASGGDDQTIRLWSVSDGKCIYTLQGHTNRVWSVAFHPNGQTLASGSGDGTIKLWDVKTGKCFKTLIVERPYENMNITGVTGLTKAQIATLKALGAVEN</sequence>
<evidence type="ECO:0000256" key="1">
    <source>
        <dbReference type="ARBA" id="ARBA00022574"/>
    </source>
</evidence>
<feature type="repeat" description="WD" evidence="3">
    <location>
        <begin position="936"/>
        <end position="977"/>
    </location>
</feature>
<feature type="repeat" description="WD" evidence="3">
    <location>
        <begin position="684"/>
        <end position="725"/>
    </location>
</feature>
<feature type="repeat" description="WD" evidence="3">
    <location>
        <begin position="516"/>
        <end position="557"/>
    </location>
</feature>
<dbReference type="InterPro" id="IPR002182">
    <property type="entry name" value="NB-ARC"/>
</dbReference>
<keyword evidence="4" id="KW-0812">Transmembrane</keyword>
<dbReference type="PRINTS" id="PR00364">
    <property type="entry name" value="DISEASERSIST"/>
</dbReference>
<accession>A0A951UHQ3</accession>
<dbReference type="Pfam" id="PF00400">
    <property type="entry name" value="WD40"/>
    <property type="match status" value="9"/>
</dbReference>
<dbReference type="PROSITE" id="PS00678">
    <property type="entry name" value="WD_REPEATS_1"/>
    <property type="match status" value="1"/>
</dbReference>
<reference evidence="6" key="2">
    <citation type="journal article" date="2022" name="Microbiol. Resour. Announc.">
        <title>Metagenome Sequencing to Explore Phylogenomics of Terrestrial Cyanobacteria.</title>
        <authorList>
            <person name="Ward R.D."/>
            <person name="Stajich J.E."/>
            <person name="Johansen J.R."/>
            <person name="Huntemann M."/>
            <person name="Clum A."/>
            <person name="Foster B."/>
            <person name="Foster B."/>
            <person name="Roux S."/>
            <person name="Palaniappan K."/>
            <person name="Varghese N."/>
            <person name="Mukherjee S."/>
            <person name="Reddy T.B.K."/>
            <person name="Daum C."/>
            <person name="Copeland A."/>
            <person name="Chen I.A."/>
            <person name="Ivanova N.N."/>
            <person name="Kyrpides N.C."/>
            <person name="Shapiro N."/>
            <person name="Eloe-Fadrosh E.A."/>
            <person name="Pietrasiak N."/>
        </authorList>
    </citation>
    <scope>NUCLEOTIDE SEQUENCE</scope>
    <source>
        <strain evidence="6">JT2-VF2</strain>
    </source>
</reference>
<dbReference type="InterPro" id="IPR020472">
    <property type="entry name" value="WD40_PAC1"/>
</dbReference>
<dbReference type="InterPro" id="IPR027417">
    <property type="entry name" value="P-loop_NTPase"/>
</dbReference>
<dbReference type="GO" id="GO:0043531">
    <property type="term" value="F:ADP binding"/>
    <property type="evidence" value="ECO:0007669"/>
    <property type="project" value="InterPro"/>
</dbReference>
<dbReference type="PANTHER" id="PTHR19879:SF9">
    <property type="entry name" value="TRANSCRIPTION INITIATION FACTOR TFIID SUBUNIT 5"/>
    <property type="match status" value="1"/>
</dbReference>
<feature type="repeat" description="WD" evidence="3">
    <location>
        <begin position="558"/>
        <end position="599"/>
    </location>
</feature>
<feature type="repeat" description="WD" evidence="3">
    <location>
        <begin position="600"/>
        <end position="641"/>
    </location>
</feature>
<name>A0A951UHQ3_9NOST</name>
<dbReference type="Gene3D" id="2.130.10.10">
    <property type="entry name" value="YVTN repeat-like/Quinoprotein amine dehydrogenase"/>
    <property type="match status" value="6"/>
</dbReference>
<dbReference type="PROSITE" id="PS50082">
    <property type="entry name" value="WD_REPEATS_2"/>
    <property type="match status" value="14"/>
</dbReference>
<dbReference type="CDD" id="cd00200">
    <property type="entry name" value="WD40"/>
    <property type="match status" value="2"/>
</dbReference>
<keyword evidence="4" id="KW-1133">Transmembrane helix</keyword>
<feature type="repeat" description="WD" evidence="3">
    <location>
        <begin position="810"/>
        <end position="851"/>
    </location>
</feature>
<evidence type="ECO:0000256" key="3">
    <source>
        <dbReference type="PROSITE-ProRule" id="PRU00221"/>
    </source>
</evidence>
<dbReference type="SUPFAM" id="SSF141571">
    <property type="entry name" value="Pentapeptide repeat-like"/>
    <property type="match status" value="1"/>
</dbReference>
<feature type="repeat" description="WD" evidence="3">
    <location>
        <begin position="642"/>
        <end position="683"/>
    </location>
</feature>
<dbReference type="InterPro" id="IPR036322">
    <property type="entry name" value="WD40_repeat_dom_sf"/>
</dbReference>
<keyword evidence="4" id="KW-0472">Membrane</keyword>
<evidence type="ECO:0000259" key="5">
    <source>
        <dbReference type="Pfam" id="PF00931"/>
    </source>
</evidence>
<gene>
    <name evidence="6" type="ORF">KME32_21675</name>
</gene>
<dbReference type="SUPFAM" id="SSF50978">
    <property type="entry name" value="WD40 repeat-like"/>
    <property type="match status" value="2"/>
</dbReference>
<feature type="repeat" description="WD" evidence="3">
    <location>
        <begin position="726"/>
        <end position="767"/>
    </location>
</feature>
<dbReference type="Pfam" id="PF00931">
    <property type="entry name" value="NB-ARC"/>
    <property type="match status" value="1"/>
</dbReference>
<evidence type="ECO:0000256" key="2">
    <source>
        <dbReference type="ARBA" id="ARBA00022737"/>
    </source>
</evidence>
<evidence type="ECO:0000313" key="6">
    <source>
        <dbReference type="EMBL" id="MBW4563703.1"/>
    </source>
</evidence>
<protein>
    <submittedName>
        <fullName evidence="6">NACHT domain-containing protein</fullName>
    </submittedName>
</protein>
<dbReference type="PROSITE" id="PS50231">
    <property type="entry name" value="RICIN_B_LECTIN"/>
    <property type="match status" value="2"/>
</dbReference>
<keyword evidence="2" id="KW-0677">Repeat</keyword>
<dbReference type="Pfam" id="PF25173">
    <property type="entry name" value="Beta-prop_WDR3_1st"/>
    <property type="match status" value="1"/>
</dbReference>
<organism evidence="6 7">
    <name type="scientific">Mojavia pulchra JT2-VF2</name>
    <dbReference type="NCBI Taxonomy" id="287848"/>
    <lineage>
        <taxon>Bacteria</taxon>
        <taxon>Bacillati</taxon>
        <taxon>Cyanobacteriota</taxon>
        <taxon>Cyanophyceae</taxon>
        <taxon>Nostocales</taxon>
        <taxon>Nostocaceae</taxon>
    </lineage>
</organism>
<feature type="repeat" description="WD" evidence="3">
    <location>
        <begin position="1062"/>
        <end position="1103"/>
    </location>
</feature>
<keyword evidence="1 3" id="KW-0853">WD repeat</keyword>
<feature type="repeat" description="WD" evidence="3">
    <location>
        <begin position="1020"/>
        <end position="1061"/>
    </location>
</feature>
<feature type="repeat" description="WD" evidence="3">
    <location>
        <begin position="978"/>
        <end position="1019"/>
    </location>
</feature>
<evidence type="ECO:0000313" key="7">
    <source>
        <dbReference type="Proteomes" id="UP000715781"/>
    </source>
</evidence>
<feature type="repeat" description="WD" evidence="3">
    <location>
        <begin position="852"/>
        <end position="893"/>
    </location>
</feature>
<evidence type="ECO:0000256" key="4">
    <source>
        <dbReference type="SAM" id="Phobius"/>
    </source>
</evidence>
<proteinExistence type="predicted"/>
<dbReference type="PROSITE" id="PS50294">
    <property type="entry name" value="WD_REPEATS_REGION"/>
    <property type="match status" value="14"/>
</dbReference>